<reference evidence="3 4" key="1">
    <citation type="journal article" date="2013" name="PLoS ONE">
        <title>Predicting the Proteins of Angomonas deanei, Strigomonas culicis and Their Respective Endosymbionts Reveals New Aspects of the Trypanosomatidae Family.</title>
        <authorList>
            <person name="Motta M.C."/>
            <person name="Martins A.C."/>
            <person name="de Souza S.S."/>
            <person name="Catta-Preta C.M."/>
            <person name="Silva R."/>
            <person name="Klein C.C."/>
            <person name="de Almeida L.G."/>
            <person name="de Lima Cunha O."/>
            <person name="Ciapina L.P."/>
            <person name="Brocchi M."/>
            <person name="Colabardini A.C."/>
            <person name="de Araujo Lima B."/>
            <person name="Machado C.R."/>
            <person name="de Almeida Soares C.M."/>
            <person name="Probst C.M."/>
            <person name="de Menezes C.B."/>
            <person name="Thompson C.E."/>
            <person name="Bartholomeu D.C."/>
            <person name="Gradia D.F."/>
            <person name="Pavoni D.P."/>
            <person name="Grisard E.C."/>
            <person name="Fantinatti-Garboggini F."/>
            <person name="Marchini F.K."/>
            <person name="Rodrigues-Luiz G.F."/>
            <person name="Wagner G."/>
            <person name="Goldman G.H."/>
            <person name="Fietto J.L."/>
            <person name="Elias M.C."/>
            <person name="Goldman M.H."/>
            <person name="Sagot M.F."/>
            <person name="Pereira M."/>
            <person name="Stoco P.H."/>
            <person name="de Mendonca-Neto R.P."/>
            <person name="Teixeira S.M."/>
            <person name="Maciel T.E."/>
            <person name="de Oliveira Mendes T.A."/>
            <person name="Urmenyi T.P."/>
            <person name="de Souza W."/>
            <person name="Schenkman S."/>
            <person name="de Vasconcelos A.T."/>
        </authorList>
    </citation>
    <scope>NUCLEOTIDE SEQUENCE [LARGE SCALE GENOMIC DNA]</scope>
</reference>
<gene>
    <name evidence="3" type="ORF">STCU_11225</name>
</gene>
<feature type="transmembrane region" description="Helical" evidence="2">
    <location>
        <begin position="80"/>
        <end position="104"/>
    </location>
</feature>
<feature type="region of interest" description="Disordered" evidence="1">
    <location>
        <begin position="167"/>
        <end position="206"/>
    </location>
</feature>
<evidence type="ECO:0000256" key="1">
    <source>
        <dbReference type="SAM" id="MobiDB-lite"/>
    </source>
</evidence>
<comment type="caution">
    <text evidence="3">The sequence shown here is derived from an EMBL/GenBank/DDBJ whole genome shotgun (WGS) entry which is preliminary data.</text>
</comment>
<evidence type="ECO:0000256" key="2">
    <source>
        <dbReference type="SAM" id="Phobius"/>
    </source>
</evidence>
<accession>S9TJC5</accession>
<keyword evidence="4" id="KW-1185">Reference proteome</keyword>
<evidence type="ECO:0000313" key="3">
    <source>
        <dbReference type="EMBL" id="EPY16473.1"/>
    </source>
</evidence>
<dbReference type="EMBL" id="ATMH01011128">
    <property type="protein sequence ID" value="EPY16473.1"/>
    <property type="molecule type" value="Genomic_DNA"/>
</dbReference>
<keyword evidence="2" id="KW-0472">Membrane</keyword>
<name>S9TJC5_9TRYP</name>
<dbReference type="AlphaFoldDB" id="S9TJC5"/>
<feature type="compositionally biased region" description="Acidic residues" evidence="1">
    <location>
        <begin position="175"/>
        <end position="184"/>
    </location>
</feature>
<proteinExistence type="predicted"/>
<keyword evidence="2" id="KW-1133">Transmembrane helix</keyword>
<sequence>MVPHCDACLADDDYVCENCSAGYKLNSNSTCTAKVCQVANCSRCVVDREDECDTCTDGFTKEDGSCANAVSGSSGLSTMVTAAIVGGVCGAAALAALILVLVLCCRRKRAVAIQAYETAEPQEGDMGRCPSQLSTEQKVEVTVDEAVMDFAAGTNPNPLAEAAQAEAVTAPPEIQPEEDTTQDELDTRAVRSGKRNARSGRRSRSVCRSASVFEDVDLDKMFNDTNEIME</sequence>
<feature type="compositionally biased region" description="Basic residues" evidence="1">
    <location>
        <begin position="191"/>
        <end position="205"/>
    </location>
</feature>
<dbReference type="Proteomes" id="UP000015354">
    <property type="component" value="Unassembled WGS sequence"/>
</dbReference>
<dbReference type="SUPFAM" id="SSF57184">
    <property type="entry name" value="Growth factor receptor domain"/>
    <property type="match status" value="1"/>
</dbReference>
<protein>
    <submittedName>
        <fullName evidence="3">Surface antigen-like protein</fullName>
    </submittedName>
</protein>
<dbReference type="InterPro" id="IPR009030">
    <property type="entry name" value="Growth_fac_rcpt_cys_sf"/>
</dbReference>
<evidence type="ECO:0000313" key="4">
    <source>
        <dbReference type="Proteomes" id="UP000015354"/>
    </source>
</evidence>
<keyword evidence="2" id="KW-0812">Transmembrane</keyword>
<organism evidence="3 4">
    <name type="scientific">Strigomonas culicis</name>
    <dbReference type="NCBI Taxonomy" id="28005"/>
    <lineage>
        <taxon>Eukaryota</taxon>
        <taxon>Discoba</taxon>
        <taxon>Euglenozoa</taxon>
        <taxon>Kinetoplastea</taxon>
        <taxon>Metakinetoplastina</taxon>
        <taxon>Trypanosomatida</taxon>
        <taxon>Trypanosomatidae</taxon>
        <taxon>Strigomonadinae</taxon>
        <taxon>Strigomonas</taxon>
    </lineage>
</organism>